<keyword evidence="3" id="KW-1185">Reference proteome</keyword>
<proteinExistence type="predicted"/>
<gene>
    <name evidence="2" type="ORF">HNR73_007473</name>
</gene>
<feature type="transmembrane region" description="Helical" evidence="1">
    <location>
        <begin position="47"/>
        <end position="71"/>
    </location>
</feature>
<sequence length="193" mass="19565">MTTTPTDAQSPPPALGYSLALGLAVVCAWLGYTAVSARDGRTPVTDWLDPLLAAVTLLAILAAIAALIVLWTPLPGTATRRIAAGALLTAQWTYTAGEVVSNTLTIGEPPSDIGGLLEMAAGVIAIAGVLAIAGATVNRARRPRSLGAITVVAVLAAAGMAWWFTHPIDQSTPGTPACVPGNAVYNSVHGSDC</sequence>
<reference evidence="2 3" key="1">
    <citation type="submission" date="2020-08" db="EMBL/GenBank/DDBJ databases">
        <title>Genomic Encyclopedia of Type Strains, Phase IV (KMG-IV): sequencing the most valuable type-strain genomes for metagenomic binning, comparative biology and taxonomic classification.</title>
        <authorList>
            <person name="Goeker M."/>
        </authorList>
    </citation>
    <scope>NUCLEOTIDE SEQUENCE [LARGE SCALE GENOMIC DNA]</scope>
    <source>
        <strain evidence="2 3">YIM 65646</strain>
    </source>
</reference>
<evidence type="ECO:0000256" key="1">
    <source>
        <dbReference type="SAM" id="Phobius"/>
    </source>
</evidence>
<dbReference type="AlphaFoldDB" id="A0A841FU91"/>
<dbReference type="RefSeq" id="WP_184792663.1">
    <property type="nucleotide sequence ID" value="NZ_BONT01000089.1"/>
</dbReference>
<evidence type="ECO:0000313" key="2">
    <source>
        <dbReference type="EMBL" id="MBB6039576.1"/>
    </source>
</evidence>
<comment type="caution">
    <text evidence="2">The sequence shown here is derived from an EMBL/GenBank/DDBJ whole genome shotgun (WGS) entry which is preliminary data.</text>
</comment>
<organism evidence="2 3">
    <name type="scientific">Phytomonospora endophytica</name>
    <dbReference type="NCBI Taxonomy" id="714109"/>
    <lineage>
        <taxon>Bacteria</taxon>
        <taxon>Bacillati</taxon>
        <taxon>Actinomycetota</taxon>
        <taxon>Actinomycetes</taxon>
        <taxon>Micromonosporales</taxon>
        <taxon>Micromonosporaceae</taxon>
        <taxon>Phytomonospora</taxon>
    </lineage>
</organism>
<feature type="transmembrane region" description="Helical" evidence="1">
    <location>
        <begin position="14"/>
        <end position="35"/>
    </location>
</feature>
<keyword evidence="1" id="KW-0472">Membrane</keyword>
<evidence type="ECO:0000313" key="3">
    <source>
        <dbReference type="Proteomes" id="UP000548476"/>
    </source>
</evidence>
<feature type="transmembrane region" description="Helical" evidence="1">
    <location>
        <begin position="113"/>
        <end position="133"/>
    </location>
</feature>
<name>A0A841FU91_9ACTN</name>
<protein>
    <submittedName>
        <fullName evidence="2">Drug/metabolite transporter (DMT)-like permease</fullName>
    </submittedName>
</protein>
<keyword evidence="1" id="KW-1133">Transmembrane helix</keyword>
<feature type="transmembrane region" description="Helical" evidence="1">
    <location>
        <begin position="145"/>
        <end position="164"/>
    </location>
</feature>
<dbReference type="Proteomes" id="UP000548476">
    <property type="component" value="Unassembled WGS sequence"/>
</dbReference>
<accession>A0A841FU91</accession>
<keyword evidence="1" id="KW-0812">Transmembrane</keyword>
<dbReference type="EMBL" id="JACHGT010000023">
    <property type="protein sequence ID" value="MBB6039576.1"/>
    <property type="molecule type" value="Genomic_DNA"/>
</dbReference>